<proteinExistence type="evidence at transcript level"/>
<accession>A0A1S6YG29</accession>
<reference evidence="2" key="1">
    <citation type="submission" date="2016-05" db="EMBL/GenBank/DDBJ databases">
        <authorList>
            <person name="Lavstsen T."/>
            <person name="Jespersen J.S."/>
        </authorList>
    </citation>
    <scope>NUCLEOTIDE SEQUENCE</scope>
</reference>
<evidence type="ECO:0008006" key="3">
    <source>
        <dbReference type="Google" id="ProtNLM"/>
    </source>
</evidence>
<organism evidence="2">
    <name type="scientific">Phalaenopsis equestris</name>
    <name type="common">Moth orchid</name>
    <dbReference type="NCBI Taxonomy" id="78828"/>
    <lineage>
        <taxon>Eukaryota</taxon>
        <taxon>Viridiplantae</taxon>
        <taxon>Streptophyta</taxon>
        <taxon>Embryophyta</taxon>
        <taxon>Tracheophyta</taxon>
        <taxon>Spermatophyta</taxon>
        <taxon>Magnoliopsida</taxon>
        <taxon>Liliopsida</taxon>
        <taxon>Asparagales</taxon>
        <taxon>Orchidaceae</taxon>
        <taxon>Epidendroideae</taxon>
        <taxon>Vandeae</taxon>
        <taxon>Aeridinae</taxon>
        <taxon>Phalaenopsis</taxon>
    </lineage>
</organism>
<dbReference type="EMBL" id="KX215879">
    <property type="protein sequence ID" value="AQX44230.1"/>
    <property type="molecule type" value="mRNA"/>
</dbReference>
<feature type="coiled-coil region" evidence="1">
    <location>
        <begin position="736"/>
        <end position="795"/>
    </location>
</feature>
<dbReference type="PANTHER" id="PTHR33740:SF3">
    <property type="entry name" value="GPI-ANCHORED ADHESIN-LIKE PROTEIN"/>
    <property type="match status" value="1"/>
</dbReference>
<name>A0A1S6YG29_PHAEQ</name>
<feature type="coiled-coil region" evidence="1">
    <location>
        <begin position="645"/>
        <end position="693"/>
    </location>
</feature>
<dbReference type="AlphaFoldDB" id="A0A1S6YG29"/>
<reference evidence="2" key="2">
    <citation type="journal article" date="2017" name="Plant J.">
        <title>Concomitant loss of NDH complex-related genes within chloroplast and nuclear genomes in some orchids.</title>
        <authorList>
            <person name="Lin C.S."/>
            <person name="Chen J.J."/>
            <person name="Chiu C.C."/>
            <person name="Hsiao H.C."/>
            <person name="Yang C.J."/>
            <person name="Jin X.H."/>
            <person name="Leebens-Mack J."/>
            <person name="dePamphilis C.W."/>
            <person name="Huang Y.T."/>
            <person name="Yang L.H."/>
            <person name="Chang W.J."/>
            <person name="Kui L."/>
            <person name="Wong G.K."/>
            <person name="Hu J.M."/>
            <person name="Wang W."/>
            <person name="Shih M.C."/>
        </authorList>
    </citation>
    <scope>NUCLEOTIDE SEQUENCE</scope>
</reference>
<evidence type="ECO:0000256" key="1">
    <source>
        <dbReference type="SAM" id="Coils"/>
    </source>
</evidence>
<dbReference type="PANTHER" id="PTHR33740">
    <property type="entry name" value="GPI-ANCHORED ADHESIN-LIKE PROTEIN"/>
    <property type="match status" value="1"/>
</dbReference>
<evidence type="ECO:0000313" key="2">
    <source>
        <dbReference type="EMBL" id="AQX44230.1"/>
    </source>
</evidence>
<sequence length="924" mass="101563">MASLGSPSSPGSLQLRSIRRYRESSSFFLQIRFRLSQRRTVLYAYGGSRNDGREGQSWSISNSLRDPFAGWSGLEGDGEGDSQGKGGRGGLLGAGLAGLLLFGGLTFATLSLRSKNSRNISGIEQQMKPLTTEQEVLLTSDDTNAEIIQDGNETNPKPYDTVNKINDDNPDSVTGINKDPFPPLEVFDVTEDKRDIISAEIIDSIDDGSGSVDSFHHASTEDDCQIENDVNEVSIPPDSNSFPLQNNEKAQIFGNIDTLSINTFTVDYEENVVSNDQTNILNEYEESSSEPLSLSKGVGTERVEYSSINTISSGISSGSDFDQNEALTLPAESLNIEEAFKLEETSSVAFSVPVYANDTGNEPNSSIYYQSNRDSTFESLFAQKAFPFTGVPAPSLVSSVLQVPLGKVLVPAIVDQVQSQAFQALQVLKVIEANAQPGDICTRREYARWLVSASSVLTRNTTSKLYPAMYIENASELAFDDITHEDPDFSSIQGLAEAGIIFSKLSLSDTSSSSIQNQNQLLFYPESPLSRQDLVSWKMALEKKQLPEVDKNLLYQASSFIDIEKIDSGAWPALLADLSSGEQGIISLAFGYTRLFQPNKPVTKAQAAIALATGEASEIVGEELARIEAESLAESAVNAHSALVAQVEKDLNASFEQELANEREKINALERLAEEARLKLEKMRTEREEENEAILRGQAAVRSEMEVLSRLRCEVEEQLQQLMTNKVEISFERERINKLRKETESENQLIVQLQHDLEVERKALSMARTWAEEEAKRARELARALEEARERWMKHGIKVVVDEDLQADATTGITWVTAGKQTPADETISRAELLVDKLKAMAAEMKLKSSIVIKNIIQTIAALISALKLQATEGCKQVVLKAGRSIESLKESASAASSNIGEIGRRIIDECKEGAERISQKFKA</sequence>
<protein>
    <recommendedName>
        <fullName evidence="3">SLH domain-containing protein</fullName>
    </recommendedName>
</protein>
<keyword evidence="1" id="KW-0175">Coiled coil</keyword>